<gene>
    <name evidence="1" type="ORF">UT24_C0019G0004</name>
</gene>
<evidence type="ECO:0000313" key="2">
    <source>
        <dbReference type="Proteomes" id="UP000033881"/>
    </source>
</evidence>
<dbReference type="STRING" id="1618574.UT24_C0019G0004"/>
<organism evidence="1 2">
    <name type="scientific">Candidatus Woesebacteria bacterium GW2011_GWB1_39_12</name>
    <dbReference type="NCBI Taxonomy" id="1618574"/>
    <lineage>
        <taxon>Bacteria</taxon>
        <taxon>Candidatus Woeseibacteriota</taxon>
    </lineage>
</organism>
<comment type="caution">
    <text evidence="1">The sequence shown here is derived from an EMBL/GenBank/DDBJ whole genome shotgun (WGS) entry which is preliminary data.</text>
</comment>
<protein>
    <submittedName>
        <fullName evidence="1">Uncharacterized protein</fullName>
    </submittedName>
</protein>
<dbReference type="AlphaFoldDB" id="A0A0G0PP73"/>
<accession>A0A0G0PP73</accession>
<reference evidence="1 2" key="1">
    <citation type="journal article" date="2015" name="Nature">
        <title>rRNA introns, odd ribosomes, and small enigmatic genomes across a large radiation of phyla.</title>
        <authorList>
            <person name="Brown C.T."/>
            <person name="Hug L.A."/>
            <person name="Thomas B.C."/>
            <person name="Sharon I."/>
            <person name="Castelle C.J."/>
            <person name="Singh A."/>
            <person name="Wilkins M.J."/>
            <person name="Williams K.H."/>
            <person name="Banfield J.F."/>
        </authorList>
    </citation>
    <scope>NUCLEOTIDE SEQUENCE [LARGE SCALE GENOMIC DNA]</scope>
</reference>
<proteinExistence type="predicted"/>
<dbReference type="EMBL" id="LBWB01000019">
    <property type="protein sequence ID" value="KKQ99964.1"/>
    <property type="molecule type" value="Genomic_DNA"/>
</dbReference>
<dbReference type="Proteomes" id="UP000033881">
    <property type="component" value="Unassembled WGS sequence"/>
</dbReference>
<sequence>MNFVDKLKQVPTSAADRRPMDRPYFIRNNCPICEKSLVYCQEENEKFEDIWFDEFVCSGNCEYWIYFDWASSWWQKLKVKISIWFRRNEK</sequence>
<evidence type="ECO:0000313" key="1">
    <source>
        <dbReference type="EMBL" id="KKQ99964.1"/>
    </source>
</evidence>
<name>A0A0G0PP73_9BACT</name>